<dbReference type="InterPro" id="IPR029068">
    <property type="entry name" value="Glyas_Bleomycin-R_OHBP_Dase"/>
</dbReference>
<protein>
    <recommendedName>
        <fullName evidence="1">VOC domain-containing protein</fullName>
    </recommendedName>
</protein>
<comment type="caution">
    <text evidence="2">The sequence shown here is derived from an EMBL/GenBank/DDBJ whole genome shotgun (WGS) entry which is preliminary data.</text>
</comment>
<dbReference type="AlphaFoldDB" id="A0A5C8PKA0"/>
<dbReference type="SUPFAM" id="SSF54593">
    <property type="entry name" value="Glyoxalase/Bleomycin resistance protein/Dihydroxybiphenyl dioxygenase"/>
    <property type="match status" value="1"/>
</dbReference>
<feature type="domain" description="VOC" evidence="1">
    <location>
        <begin position="58"/>
        <end position="184"/>
    </location>
</feature>
<keyword evidence="3" id="KW-1185">Reference proteome</keyword>
<name>A0A5C8PKA0_9HYPH</name>
<reference evidence="2 3" key="1">
    <citation type="submission" date="2019-06" db="EMBL/GenBank/DDBJ databases">
        <title>New taxonomy in bacterial strain CC-CFT640, isolated from vineyard.</title>
        <authorList>
            <person name="Lin S.-Y."/>
            <person name="Tsai C.-F."/>
            <person name="Young C.-C."/>
        </authorList>
    </citation>
    <scope>NUCLEOTIDE SEQUENCE [LARGE SCALE GENOMIC DNA]</scope>
    <source>
        <strain evidence="2 3">CC-CFT640</strain>
    </source>
</reference>
<evidence type="ECO:0000259" key="1">
    <source>
        <dbReference type="PROSITE" id="PS51819"/>
    </source>
</evidence>
<dbReference type="PANTHER" id="PTHR46142">
    <property type="match status" value="1"/>
</dbReference>
<dbReference type="Gene3D" id="3.10.180.10">
    <property type="entry name" value="2,3-Dihydroxybiphenyl 1,2-Dioxygenase, domain 1"/>
    <property type="match status" value="1"/>
</dbReference>
<dbReference type="OrthoDB" id="5243302at2"/>
<proteinExistence type="predicted"/>
<dbReference type="EMBL" id="VDUZ01000020">
    <property type="protein sequence ID" value="TXL74095.1"/>
    <property type="molecule type" value="Genomic_DNA"/>
</dbReference>
<sequence>MKRRTAARAAPSWFDELTMKATQSPAARKGCVPLCPLCLRGESSSLDEHGGTTMGLGILQHYTIEPADLEATKDFYVDVLGLDVGERPPLGFPGYWLYSGGVATVHLLGPRAPRAGITVRPPGMKLEHTGRLDHIAFAATGLAGVRARIRQHDVPFREQVLPRLGATQLFLHDPDGVGVEINFPPEETGT</sequence>
<dbReference type="PANTHER" id="PTHR46142:SF3">
    <property type="entry name" value="F18B13.24 PROTEIN"/>
    <property type="match status" value="1"/>
</dbReference>
<evidence type="ECO:0000313" key="3">
    <source>
        <dbReference type="Proteomes" id="UP000321638"/>
    </source>
</evidence>
<dbReference type="InterPro" id="IPR004360">
    <property type="entry name" value="Glyas_Fos-R_dOase_dom"/>
</dbReference>
<evidence type="ECO:0000313" key="2">
    <source>
        <dbReference type="EMBL" id="TXL74095.1"/>
    </source>
</evidence>
<dbReference type="Pfam" id="PF00903">
    <property type="entry name" value="Glyoxalase"/>
    <property type="match status" value="1"/>
</dbReference>
<dbReference type="PROSITE" id="PS51819">
    <property type="entry name" value="VOC"/>
    <property type="match status" value="1"/>
</dbReference>
<dbReference type="InterPro" id="IPR037523">
    <property type="entry name" value="VOC_core"/>
</dbReference>
<accession>A0A5C8PKA0</accession>
<gene>
    <name evidence="2" type="ORF">FHP25_17980</name>
</gene>
<dbReference type="Proteomes" id="UP000321638">
    <property type="component" value="Unassembled WGS sequence"/>
</dbReference>
<organism evidence="2 3">
    <name type="scientific">Vineibacter terrae</name>
    <dbReference type="NCBI Taxonomy" id="2586908"/>
    <lineage>
        <taxon>Bacteria</taxon>
        <taxon>Pseudomonadati</taxon>
        <taxon>Pseudomonadota</taxon>
        <taxon>Alphaproteobacteria</taxon>
        <taxon>Hyphomicrobiales</taxon>
        <taxon>Vineibacter</taxon>
    </lineage>
</organism>